<evidence type="ECO:0000313" key="2">
    <source>
        <dbReference type="EMBL" id="KAH3683378.1"/>
    </source>
</evidence>
<proteinExistence type="predicted"/>
<name>A0A9P8Q3J9_WICPI</name>
<gene>
    <name evidence="2" type="ORF">WICPIJ_005650</name>
</gene>
<dbReference type="AlphaFoldDB" id="A0A9P8Q3J9"/>
<reference evidence="2" key="1">
    <citation type="journal article" date="2021" name="Open Biol.">
        <title>Shared evolutionary footprints suggest mitochondrial oxidative damage underlies multiple complex I losses in fungi.</title>
        <authorList>
            <person name="Schikora-Tamarit M.A."/>
            <person name="Marcet-Houben M."/>
            <person name="Nosek J."/>
            <person name="Gabaldon T."/>
        </authorList>
    </citation>
    <scope>NUCLEOTIDE SEQUENCE</scope>
    <source>
        <strain evidence="2">CBS2887</strain>
    </source>
</reference>
<dbReference type="EMBL" id="JAEUBG010003146">
    <property type="protein sequence ID" value="KAH3683378.1"/>
    <property type="molecule type" value="Genomic_DNA"/>
</dbReference>
<accession>A0A9P8Q3J9</accession>
<keyword evidence="1" id="KW-0732">Signal</keyword>
<feature type="signal peptide" evidence="1">
    <location>
        <begin position="1"/>
        <end position="15"/>
    </location>
</feature>
<protein>
    <submittedName>
        <fullName evidence="2">Uncharacterized protein</fullName>
    </submittedName>
</protein>
<reference evidence="2" key="2">
    <citation type="submission" date="2021-01" db="EMBL/GenBank/DDBJ databases">
        <authorList>
            <person name="Schikora-Tamarit M.A."/>
        </authorList>
    </citation>
    <scope>NUCLEOTIDE SEQUENCE</scope>
    <source>
        <strain evidence="2">CBS2887</strain>
    </source>
</reference>
<keyword evidence="3" id="KW-1185">Reference proteome</keyword>
<comment type="caution">
    <text evidence="2">The sequence shown here is derived from an EMBL/GenBank/DDBJ whole genome shotgun (WGS) entry which is preliminary data.</text>
</comment>
<organism evidence="2 3">
    <name type="scientific">Wickerhamomyces pijperi</name>
    <name type="common">Yeast</name>
    <name type="synonym">Pichia pijperi</name>
    <dbReference type="NCBI Taxonomy" id="599730"/>
    <lineage>
        <taxon>Eukaryota</taxon>
        <taxon>Fungi</taxon>
        <taxon>Dikarya</taxon>
        <taxon>Ascomycota</taxon>
        <taxon>Saccharomycotina</taxon>
        <taxon>Saccharomycetes</taxon>
        <taxon>Phaffomycetales</taxon>
        <taxon>Wickerhamomycetaceae</taxon>
        <taxon>Wickerhamomyces</taxon>
    </lineage>
</organism>
<evidence type="ECO:0000313" key="3">
    <source>
        <dbReference type="Proteomes" id="UP000774326"/>
    </source>
</evidence>
<sequence>MQFSAVLSLATVAIAASTVEITSTAVATSEETVIHTITSCSNDACASSTTIVKPASDEVTYIDITTTPTVTINTAASTDITITPTIYTTLVNGSNGTSYGVSTYSGEANGGKNYGLTAAFAAGALAIAALF</sequence>
<feature type="chain" id="PRO_5040451857" evidence="1">
    <location>
        <begin position="16"/>
        <end position="131"/>
    </location>
</feature>
<evidence type="ECO:0000256" key="1">
    <source>
        <dbReference type="SAM" id="SignalP"/>
    </source>
</evidence>
<dbReference type="Proteomes" id="UP000774326">
    <property type="component" value="Unassembled WGS sequence"/>
</dbReference>